<reference evidence="2" key="1">
    <citation type="submission" date="2020-05" db="EMBL/GenBank/DDBJ databases">
        <authorList>
            <person name="Chiriac C."/>
            <person name="Salcher M."/>
            <person name="Ghai R."/>
            <person name="Kavagutti S V."/>
        </authorList>
    </citation>
    <scope>NUCLEOTIDE SEQUENCE</scope>
</reference>
<dbReference type="Pfam" id="PF00884">
    <property type="entry name" value="Sulfatase"/>
    <property type="match status" value="1"/>
</dbReference>
<dbReference type="PANTHER" id="PTHR43108:SF8">
    <property type="entry name" value="SD21168P"/>
    <property type="match status" value="1"/>
</dbReference>
<organism evidence="2">
    <name type="scientific">freshwater metagenome</name>
    <dbReference type="NCBI Taxonomy" id="449393"/>
    <lineage>
        <taxon>unclassified sequences</taxon>
        <taxon>metagenomes</taxon>
        <taxon>ecological metagenomes</taxon>
    </lineage>
</organism>
<dbReference type="InterPro" id="IPR017850">
    <property type="entry name" value="Alkaline_phosphatase_core_sf"/>
</dbReference>
<name>A0A6J7EIV2_9ZZZZ</name>
<dbReference type="PIRSF" id="PIRSF036666">
    <property type="entry name" value="G6S"/>
    <property type="match status" value="1"/>
</dbReference>
<dbReference type="Gene3D" id="3.40.720.10">
    <property type="entry name" value="Alkaline Phosphatase, subunit A"/>
    <property type="match status" value="1"/>
</dbReference>
<sequence length="525" mass="56690">MTGVPPRHWWTVAIAAAITSLTVIAVAGISSSAASAAKDPASAASGAVSSASRIGVTPIVVQKVVTDAEFQSSIDNVVFILADDLDWAAFRQVPRLNALQSKATTFMNATVTDSLCCPSRVSILRSQYVHNHLVVSNRASSGGGWPMFASRGEEDNCLPIWLHAAGVQTAFMGKYLNDYPLGASSPRYVPPGWDRWVVPVTQSAMYRGYGYTLNSNGSLKSYGDKPRDFLGDVLIKNATDFLDTATEPFYLQLNLTSPHRPSPIAARNASRDKAASVPRSASYNATGLNEPAWRSSLPVMGAKRLASLDRKWRERVQSAETVADAYDAVVASLRASGKLDRTLIVVGSDNGYHSAVRRLPPGKRTPYSEDTVVPFLFIGPGVPADAKIGSMTSTIDLAPTFAALLDAKSPSWIDGRSLVPFLARGPVENWRTGVISESLGQAEPGDPDYETFKPPQFTALRTEHWLYVEYVDGTRELFDRFTDPEEMDNIMPSADPVLVKELSAQLLALSSCAGETCRVADSLPN</sequence>
<evidence type="ECO:0000313" key="2">
    <source>
        <dbReference type="EMBL" id="CAB4883327.1"/>
    </source>
</evidence>
<proteinExistence type="predicted"/>
<dbReference type="GO" id="GO:0008449">
    <property type="term" value="F:N-acetylglucosamine-6-sulfatase activity"/>
    <property type="evidence" value="ECO:0007669"/>
    <property type="project" value="InterPro"/>
</dbReference>
<dbReference type="InterPro" id="IPR000917">
    <property type="entry name" value="Sulfatase_N"/>
</dbReference>
<dbReference type="AlphaFoldDB" id="A0A6J7EIV2"/>
<gene>
    <name evidence="2" type="ORF">UFOPK3402_01511</name>
</gene>
<dbReference type="PANTHER" id="PTHR43108">
    <property type="entry name" value="N-ACETYLGLUCOSAMINE-6-SULFATASE FAMILY MEMBER"/>
    <property type="match status" value="1"/>
</dbReference>
<dbReference type="SUPFAM" id="SSF53649">
    <property type="entry name" value="Alkaline phosphatase-like"/>
    <property type="match status" value="1"/>
</dbReference>
<evidence type="ECO:0000259" key="1">
    <source>
        <dbReference type="Pfam" id="PF00884"/>
    </source>
</evidence>
<dbReference type="EMBL" id="CAFBLS010000210">
    <property type="protein sequence ID" value="CAB4883327.1"/>
    <property type="molecule type" value="Genomic_DNA"/>
</dbReference>
<protein>
    <submittedName>
        <fullName evidence="2">Unannotated protein</fullName>
    </submittedName>
</protein>
<dbReference type="InterPro" id="IPR012251">
    <property type="entry name" value="GlcNAc_6-SO4ase"/>
</dbReference>
<dbReference type="CDD" id="cd16147">
    <property type="entry name" value="G6S"/>
    <property type="match status" value="1"/>
</dbReference>
<accession>A0A6J7EIV2</accession>
<dbReference type="GO" id="GO:0030203">
    <property type="term" value="P:glycosaminoglycan metabolic process"/>
    <property type="evidence" value="ECO:0007669"/>
    <property type="project" value="InterPro"/>
</dbReference>
<feature type="domain" description="Sulfatase N-terminal" evidence="1">
    <location>
        <begin position="76"/>
        <end position="406"/>
    </location>
</feature>